<dbReference type="Gene3D" id="1.20.5.1930">
    <property type="match status" value="1"/>
</dbReference>
<comment type="function">
    <text evidence="14">Member of the two-component regulatory system NreB/NreC involved in the control of dissimilatory nitrate/nitrite reduction in response to oxygen. NreB functions as a direct oxygen sensor histidine kinase which is autophosphorylated, in the absence of oxygen, probably at the conserved histidine residue, and transfers its phosphate group probably to a conserved aspartate residue of NreC. NreB/NreC activates the expression of the nitrate (narGHJI) and nitrite (nir) reductase operons, as well as the putative nitrate transporter gene narT.</text>
</comment>
<dbReference type="GO" id="GO:0051539">
    <property type="term" value="F:4 iron, 4 sulfur cluster binding"/>
    <property type="evidence" value="ECO:0007669"/>
    <property type="project" value="UniProtKB-KW"/>
</dbReference>
<evidence type="ECO:0000256" key="4">
    <source>
        <dbReference type="ARBA" id="ARBA00012438"/>
    </source>
</evidence>
<dbReference type="AlphaFoldDB" id="A0A9X3AJQ9"/>
<evidence type="ECO:0000256" key="5">
    <source>
        <dbReference type="ARBA" id="ARBA00017322"/>
    </source>
</evidence>
<dbReference type="PIRSF" id="PIRSF037434">
    <property type="entry name" value="STHK_ChrS"/>
    <property type="match status" value="1"/>
</dbReference>
<dbReference type="PANTHER" id="PTHR24421">
    <property type="entry name" value="NITRATE/NITRITE SENSOR PROTEIN NARX-RELATED"/>
    <property type="match status" value="1"/>
</dbReference>
<dbReference type="EMBL" id="JANYMP010000062">
    <property type="protein sequence ID" value="MCS7484892.1"/>
    <property type="molecule type" value="Genomic_DNA"/>
</dbReference>
<dbReference type="InterPro" id="IPR004358">
    <property type="entry name" value="Sig_transdc_His_kin-like_C"/>
</dbReference>
<keyword evidence="10 18" id="KW-0418">Kinase</keyword>
<dbReference type="GO" id="GO:0000155">
    <property type="term" value="F:phosphorelay sensor kinase activity"/>
    <property type="evidence" value="ECO:0007669"/>
    <property type="project" value="InterPro"/>
</dbReference>
<dbReference type="GO" id="GO:0005737">
    <property type="term" value="C:cytoplasm"/>
    <property type="evidence" value="ECO:0007669"/>
    <property type="project" value="UniProtKB-SubCell"/>
</dbReference>
<dbReference type="PROSITE" id="PS50109">
    <property type="entry name" value="HIS_KIN"/>
    <property type="match status" value="1"/>
</dbReference>
<feature type="transmembrane region" description="Helical" evidence="16">
    <location>
        <begin position="16"/>
        <end position="35"/>
    </location>
</feature>
<keyword evidence="19" id="KW-1185">Reference proteome</keyword>
<keyword evidence="12" id="KW-0902">Two-component regulatory system</keyword>
<feature type="transmembrane region" description="Helical" evidence="16">
    <location>
        <begin position="42"/>
        <end position="61"/>
    </location>
</feature>
<feature type="domain" description="Histidine kinase" evidence="17">
    <location>
        <begin position="309"/>
        <end position="397"/>
    </location>
</feature>
<comment type="cofactor">
    <cofactor evidence="2">
        <name>[4Fe-4S] cluster</name>
        <dbReference type="ChEBI" id="CHEBI:49883"/>
    </cofactor>
</comment>
<proteinExistence type="predicted"/>
<reference evidence="18" key="1">
    <citation type="submission" date="2022-08" db="EMBL/GenBank/DDBJ databases">
        <authorList>
            <person name="Tistechok S."/>
            <person name="Samborskyy M."/>
            <person name="Roman I."/>
        </authorList>
    </citation>
    <scope>NUCLEOTIDE SEQUENCE</scope>
    <source>
        <strain evidence="18">DSM 103496</strain>
    </source>
</reference>
<dbReference type="PANTHER" id="PTHR24421:SF62">
    <property type="entry name" value="SENSORY TRANSDUCTION HISTIDINE KINASE"/>
    <property type="match status" value="1"/>
</dbReference>
<organism evidence="18 19">
    <name type="scientific">Umezawaea endophytica</name>
    <dbReference type="NCBI Taxonomy" id="1654476"/>
    <lineage>
        <taxon>Bacteria</taxon>
        <taxon>Bacillati</taxon>
        <taxon>Actinomycetota</taxon>
        <taxon>Actinomycetes</taxon>
        <taxon>Pseudonocardiales</taxon>
        <taxon>Pseudonocardiaceae</taxon>
        <taxon>Umezawaea</taxon>
    </lineage>
</organism>
<evidence type="ECO:0000256" key="11">
    <source>
        <dbReference type="ARBA" id="ARBA00023004"/>
    </source>
</evidence>
<sequence>MAESTLDTWETRLERVAHVIPYFVLTVTTTLYLLLSPHDTGAKLISLAIVVVMYGWMFFWFTAHPAWRSRQDLMAVFIVGLLVLYGVLGVRETWFGAVSFALYVYASEVLRVKWMFAAVAATAVLATASLFGGVPTGPEFIAFVIFLVLFVTVACTFTFVGHVTTEQSRKRKEMVVQLAATMEENAGLHAQLLIQAREAGVLDERQRMAREIHDTLAQGFTGIITQLEAAEQTGEWRERVATSVRLARENLTEARRSVHALRPAALADAALPEALAEVVHGWSGASGVAVEVTTTGTARPMHPEVEVALLRTAQEALANVAKHAEASRVGLTLSYMEDVVTLDVRDNGVGFDPDVTRADGFGLMTMRQRVSRLAGAFAVESEPGGGTAVSASVPAIPTVVAP</sequence>
<accession>A0A9X3AJQ9</accession>
<evidence type="ECO:0000256" key="12">
    <source>
        <dbReference type="ARBA" id="ARBA00023012"/>
    </source>
</evidence>
<dbReference type="GO" id="GO:0046872">
    <property type="term" value="F:metal ion binding"/>
    <property type="evidence" value="ECO:0007669"/>
    <property type="project" value="UniProtKB-KW"/>
</dbReference>
<dbReference type="InterPro" id="IPR017205">
    <property type="entry name" value="Sig_transdc_His_kinase_ChrS"/>
</dbReference>
<feature type="transmembrane region" description="Helical" evidence="16">
    <location>
        <begin position="114"/>
        <end position="134"/>
    </location>
</feature>
<keyword evidence="9" id="KW-0479">Metal-binding</keyword>
<dbReference type="EC" id="2.7.13.3" evidence="4"/>
<keyword evidence="6" id="KW-0004">4Fe-4S</keyword>
<keyword evidence="16" id="KW-1133">Transmembrane helix</keyword>
<dbReference type="GO" id="GO:0016020">
    <property type="term" value="C:membrane"/>
    <property type="evidence" value="ECO:0007669"/>
    <property type="project" value="InterPro"/>
</dbReference>
<feature type="transmembrane region" description="Helical" evidence="16">
    <location>
        <begin position="140"/>
        <end position="164"/>
    </location>
</feature>
<keyword evidence="16" id="KW-0472">Membrane</keyword>
<name>A0A9X3AJQ9_9PSEU</name>
<dbReference type="Pfam" id="PF02518">
    <property type="entry name" value="HATPase_c"/>
    <property type="match status" value="1"/>
</dbReference>
<feature type="transmembrane region" description="Helical" evidence="16">
    <location>
        <begin position="73"/>
        <end position="102"/>
    </location>
</feature>
<keyword evidence="11" id="KW-0408">Iron</keyword>
<dbReference type="RefSeq" id="WP_259630335.1">
    <property type="nucleotide sequence ID" value="NZ_JANYMP010000062.1"/>
</dbReference>
<evidence type="ECO:0000256" key="8">
    <source>
        <dbReference type="ARBA" id="ARBA00022679"/>
    </source>
</evidence>
<dbReference type="InterPro" id="IPR036890">
    <property type="entry name" value="HATPase_C_sf"/>
</dbReference>
<dbReference type="Gene3D" id="3.30.565.10">
    <property type="entry name" value="Histidine kinase-like ATPase, C-terminal domain"/>
    <property type="match status" value="1"/>
</dbReference>
<evidence type="ECO:0000256" key="2">
    <source>
        <dbReference type="ARBA" id="ARBA00001966"/>
    </source>
</evidence>
<dbReference type="InterPro" id="IPR011712">
    <property type="entry name" value="Sig_transdc_His_kin_sub3_dim/P"/>
</dbReference>
<evidence type="ECO:0000256" key="1">
    <source>
        <dbReference type="ARBA" id="ARBA00000085"/>
    </source>
</evidence>
<dbReference type="InterPro" id="IPR003594">
    <property type="entry name" value="HATPase_dom"/>
</dbReference>
<evidence type="ECO:0000256" key="10">
    <source>
        <dbReference type="ARBA" id="ARBA00022777"/>
    </source>
</evidence>
<dbReference type="Proteomes" id="UP001141259">
    <property type="component" value="Unassembled WGS sequence"/>
</dbReference>
<dbReference type="InterPro" id="IPR050482">
    <property type="entry name" value="Sensor_HK_TwoCompSys"/>
</dbReference>
<keyword evidence="13" id="KW-0411">Iron-sulfur</keyword>
<evidence type="ECO:0000256" key="9">
    <source>
        <dbReference type="ARBA" id="ARBA00022723"/>
    </source>
</evidence>
<gene>
    <name evidence="18" type="ORF">NZH93_49375</name>
</gene>
<keyword evidence="16" id="KW-0812">Transmembrane</keyword>
<dbReference type="Pfam" id="PF07730">
    <property type="entry name" value="HisKA_3"/>
    <property type="match status" value="1"/>
</dbReference>
<evidence type="ECO:0000259" key="17">
    <source>
        <dbReference type="PROSITE" id="PS50109"/>
    </source>
</evidence>
<evidence type="ECO:0000256" key="14">
    <source>
        <dbReference type="ARBA" id="ARBA00024827"/>
    </source>
</evidence>
<evidence type="ECO:0000256" key="6">
    <source>
        <dbReference type="ARBA" id="ARBA00022485"/>
    </source>
</evidence>
<comment type="subcellular location">
    <subcellularLocation>
        <location evidence="3">Cytoplasm</location>
    </subcellularLocation>
</comment>
<keyword evidence="8" id="KW-0808">Transferase</keyword>
<evidence type="ECO:0000256" key="3">
    <source>
        <dbReference type="ARBA" id="ARBA00004496"/>
    </source>
</evidence>
<evidence type="ECO:0000256" key="16">
    <source>
        <dbReference type="SAM" id="Phobius"/>
    </source>
</evidence>
<dbReference type="GO" id="GO:0046983">
    <property type="term" value="F:protein dimerization activity"/>
    <property type="evidence" value="ECO:0007669"/>
    <property type="project" value="InterPro"/>
</dbReference>
<dbReference type="PRINTS" id="PR00344">
    <property type="entry name" value="BCTRLSENSOR"/>
</dbReference>
<evidence type="ECO:0000313" key="19">
    <source>
        <dbReference type="Proteomes" id="UP001141259"/>
    </source>
</evidence>
<dbReference type="CDD" id="cd16917">
    <property type="entry name" value="HATPase_UhpB-NarQ-NarX-like"/>
    <property type="match status" value="1"/>
</dbReference>
<comment type="caution">
    <text evidence="18">The sequence shown here is derived from an EMBL/GenBank/DDBJ whole genome shotgun (WGS) entry which is preliminary data.</text>
</comment>
<dbReference type="SMART" id="SM00387">
    <property type="entry name" value="HATPase_c"/>
    <property type="match status" value="1"/>
</dbReference>
<dbReference type="InterPro" id="IPR005467">
    <property type="entry name" value="His_kinase_dom"/>
</dbReference>
<evidence type="ECO:0000256" key="13">
    <source>
        <dbReference type="ARBA" id="ARBA00023014"/>
    </source>
</evidence>
<evidence type="ECO:0000313" key="18">
    <source>
        <dbReference type="EMBL" id="MCS7484892.1"/>
    </source>
</evidence>
<evidence type="ECO:0000256" key="7">
    <source>
        <dbReference type="ARBA" id="ARBA00022490"/>
    </source>
</evidence>
<dbReference type="SUPFAM" id="SSF55874">
    <property type="entry name" value="ATPase domain of HSP90 chaperone/DNA topoisomerase II/histidine kinase"/>
    <property type="match status" value="1"/>
</dbReference>
<evidence type="ECO:0000256" key="15">
    <source>
        <dbReference type="ARBA" id="ARBA00030800"/>
    </source>
</evidence>
<comment type="catalytic activity">
    <reaction evidence="1">
        <text>ATP + protein L-histidine = ADP + protein N-phospho-L-histidine.</text>
        <dbReference type="EC" id="2.7.13.3"/>
    </reaction>
</comment>
<keyword evidence="7" id="KW-0963">Cytoplasm</keyword>
<protein>
    <recommendedName>
        <fullName evidence="5">Oxygen sensor histidine kinase NreB</fullName>
        <ecNumber evidence="4">2.7.13.3</ecNumber>
    </recommendedName>
    <alternativeName>
        <fullName evidence="15">Nitrogen regulation protein B</fullName>
    </alternativeName>
</protein>